<proteinExistence type="predicted"/>
<organism evidence="1 2">
    <name type="scientific">Niabella drilacis (strain DSM 25811 / CCM 8410 / CCUG 62505 / LMG 26954 / E90)</name>
    <dbReference type="NCBI Taxonomy" id="1285928"/>
    <lineage>
        <taxon>Bacteria</taxon>
        <taxon>Pseudomonadati</taxon>
        <taxon>Bacteroidota</taxon>
        <taxon>Chitinophagia</taxon>
        <taxon>Chitinophagales</taxon>
        <taxon>Chitinophagaceae</taxon>
        <taxon>Niabella</taxon>
    </lineage>
</organism>
<dbReference type="AlphaFoldDB" id="A0A1G6NBP2"/>
<sequence length="86" mass="9912">MIQGLRRERPCPYEKAPFPWRWSASKMFWNTVRHEEPPGGYTYLLKKNGRGGWTYAGIQEKTKEEAGDPAALVLYKNDTLLRIPSG</sequence>
<gene>
    <name evidence="1" type="ORF">SAMN04487894_103221</name>
</gene>
<keyword evidence="2" id="KW-1185">Reference proteome</keyword>
<evidence type="ECO:0000313" key="2">
    <source>
        <dbReference type="Proteomes" id="UP000198757"/>
    </source>
</evidence>
<dbReference type="STRING" id="1285928.SAMN04487894_103221"/>
<evidence type="ECO:0000313" key="1">
    <source>
        <dbReference type="EMBL" id="SDC65208.1"/>
    </source>
</evidence>
<name>A0A1G6NBP2_NIADE</name>
<dbReference type="Proteomes" id="UP000198757">
    <property type="component" value="Unassembled WGS sequence"/>
</dbReference>
<reference evidence="2" key="1">
    <citation type="submission" date="2016-10" db="EMBL/GenBank/DDBJ databases">
        <authorList>
            <person name="Varghese N."/>
            <person name="Submissions S."/>
        </authorList>
    </citation>
    <scope>NUCLEOTIDE SEQUENCE [LARGE SCALE GENOMIC DNA]</scope>
    <source>
        <strain evidence="2">DSM 25811 / CCM 8410 / LMG 26954 / E90</strain>
    </source>
</reference>
<protein>
    <submittedName>
        <fullName evidence="1">Uncharacterized protein</fullName>
    </submittedName>
</protein>
<accession>A0A1G6NBP2</accession>
<dbReference type="EMBL" id="FMZO01000003">
    <property type="protein sequence ID" value="SDC65208.1"/>
    <property type="molecule type" value="Genomic_DNA"/>
</dbReference>